<feature type="domain" description="L,D-TPase catalytic" evidence="7">
    <location>
        <begin position="336"/>
        <end position="455"/>
    </location>
</feature>
<dbReference type="InterPro" id="IPR038063">
    <property type="entry name" value="Transpep_catalytic_dom"/>
</dbReference>
<organism evidence="8 9">
    <name type="scientific">Hominiventricola aquisgranensis</name>
    <dbReference type="NCBI Taxonomy" id="3133164"/>
    <lineage>
        <taxon>Bacteria</taxon>
        <taxon>Bacillati</taxon>
        <taxon>Bacillota</taxon>
        <taxon>Clostridia</taxon>
        <taxon>Lachnospirales</taxon>
        <taxon>Lachnospiraceae</taxon>
        <taxon>Hominiventricola</taxon>
    </lineage>
</organism>
<evidence type="ECO:0000313" key="9">
    <source>
        <dbReference type="Proteomes" id="UP001470288"/>
    </source>
</evidence>
<keyword evidence="9" id="KW-1185">Reference proteome</keyword>
<dbReference type="Pfam" id="PF03734">
    <property type="entry name" value="YkuD"/>
    <property type="match status" value="1"/>
</dbReference>
<dbReference type="InterPro" id="IPR050979">
    <property type="entry name" value="LD-transpeptidase"/>
</dbReference>
<proteinExistence type="predicted"/>
<dbReference type="SUPFAM" id="SSF143985">
    <property type="entry name" value="L,D-transpeptidase pre-catalytic domain-like"/>
    <property type="match status" value="1"/>
</dbReference>
<comment type="pathway">
    <text evidence="1 6">Cell wall biogenesis; peptidoglycan biosynthesis.</text>
</comment>
<dbReference type="Gene3D" id="3.10.20.800">
    <property type="match status" value="1"/>
</dbReference>
<evidence type="ECO:0000256" key="4">
    <source>
        <dbReference type="ARBA" id="ARBA00022984"/>
    </source>
</evidence>
<evidence type="ECO:0000256" key="6">
    <source>
        <dbReference type="PROSITE-ProRule" id="PRU01373"/>
    </source>
</evidence>
<comment type="caution">
    <text evidence="8">The sequence shown here is derived from an EMBL/GenBank/DDBJ whole genome shotgun (WGS) entry which is preliminary data.</text>
</comment>
<dbReference type="EMBL" id="JBBMFC010000039">
    <property type="protein sequence ID" value="MEQ2580036.1"/>
    <property type="molecule type" value="Genomic_DNA"/>
</dbReference>
<keyword evidence="2" id="KW-0808">Transferase</keyword>
<dbReference type="Gene3D" id="2.40.440.10">
    <property type="entry name" value="L,D-transpeptidase catalytic domain-like"/>
    <property type="match status" value="1"/>
</dbReference>
<evidence type="ECO:0000256" key="5">
    <source>
        <dbReference type="ARBA" id="ARBA00023316"/>
    </source>
</evidence>
<evidence type="ECO:0000259" key="7">
    <source>
        <dbReference type="PROSITE" id="PS52029"/>
    </source>
</evidence>
<dbReference type="InterPro" id="IPR022029">
    <property type="entry name" value="YoaR-like_PG-bd"/>
</dbReference>
<keyword evidence="3 6" id="KW-0133">Cell shape</keyword>
<feature type="active site" description="Proton donor/acceptor" evidence="6">
    <location>
        <position position="410"/>
    </location>
</feature>
<dbReference type="RefSeq" id="WP_349145128.1">
    <property type="nucleotide sequence ID" value="NZ_JBBMFC010000039.1"/>
</dbReference>
<dbReference type="SUPFAM" id="SSF141523">
    <property type="entry name" value="L,D-transpeptidase catalytic domain-like"/>
    <property type="match status" value="1"/>
</dbReference>
<protein>
    <submittedName>
        <fullName evidence="8">L,D-transpeptidase family protein</fullName>
    </submittedName>
</protein>
<name>A0ABV1I4C7_9FIRM</name>
<dbReference type="PANTHER" id="PTHR30582">
    <property type="entry name" value="L,D-TRANSPEPTIDASE"/>
    <property type="match status" value="1"/>
</dbReference>
<dbReference type="InterPro" id="IPR005490">
    <property type="entry name" value="LD_TPept_cat_dom"/>
</dbReference>
<evidence type="ECO:0000256" key="2">
    <source>
        <dbReference type="ARBA" id="ARBA00022679"/>
    </source>
</evidence>
<sequence>MKKTGIGIKIICACVLLLLVVYAGGCYYYGNHFQRGTLIDQVDVSNLTVQDLADRVDAYFLRIQERKSDGSSYEESIDGKAIDLSYASTEPLQQILREQNQYLWFLPQHEEHETEALLSYSKDKLTQAVQALKGFEEDFAQAPTNAHISEYTPETGFSIVAETQGNELDQAKTLEVISNAVEELKGLVDLDAEGCYETPAVTSDSEELQNTLQKLQKYGTVTITYRFGDNIEVLDGSTISTWLEVDGFAVTLDQTQVENYVATLRKKYDSIFRSRTFMTSYGKEITVDGGDYGWWMNYQQEAKELAAQIETGESKERTPVYYQTAASYGAPDYGDTYVEINLTAQHLFFYKDGQLVMESDFVSGNSARGYDTPEGTYSITYKQRNATLVGENYETPVSYWMPFNKNIGMHDATWRSSFGGTIYKTKGSHGCINMPYEKAQELYGYIEKGTPVICYHLAGTERSIESELEK</sequence>
<accession>A0ABV1I4C7</accession>
<feature type="active site" description="Nucleophile" evidence="6">
    <location>
        <position position="431"/>
    </location>
</feature>
<keyword evidence="5 6" id="KW-0961">Cell wall biogenesis/degradation</keyword>
<dbReference type="PANTHER" id="PTHR30582:SF33">
    <property type="entry name" value="EXPORTED PROTEIN"/>
    <property type="match status" value="1"/>
</dbReference>
<dbReference type="InterPro" id="IPR038054">
    <property type="entry name" value="LD_TPept-like_central_sf"/>
</dbReference>
<evidence type="ECO:0000256" key="1">
    <source>
        <dbReference type="ARBA" id="ARBA00004752"/>
    </source>
</evidence>
<gene>
    <name evidence="8" type="ORF">WMO62_14580</name>
</gene>
<dbReference type="CDD" id="cd16913">
    <property type="entry name" value="YkuD_like"/>
    <property type="match status" value="1"/>
</dbReference>
<dbReference type="PROSITE" id="PS52029">
    <property type="entry name" value="LD_TPASE"/>
    <property type="match status" value="1"/>
</dbReference>
<reference evidence="8 9" key="1">
    <citation type="submission" date="2024-03" db="EMBL/GenBank/DDBJ databases">
        <title>Human intestinal bacterial collection.</title>
        <authorList>
            <person name="Pauvert C."/>
            <person name="Hitch T.C.A."/>
            <person name="Clavel T."/>
        </authorList>
    </citation>
    <scope>NUCLEOTIDE SEQUENCE [LARGE SCALE GENOMIC DNA]</scope>
    <source>
        <strain evidence="8 9">CLA-AA-H78B</strain>
    </source>
</reference>
<dbReference type="Pfam" id="PF12229">
    <property type="entry name" value="PG_binding_4"/>
    <property type="match status" value="2"/>
</dbReference>
<keyword evidence="4 6" id="KW-0573">Peptidoglycan synthesis</keyword>
<dbReference type="Proteomes" id="UP001470288">
    <property type="component" value="Unassembled WGS sequence"/>
</dbReference>
<evidence type="ECO:0000313" key="8">
    <source>
        <dbReference type="EMBL" id="MEQ2580036.1"/>
    </source>
</evidence>
<evidence type="ECO:0000256" key="3">
    <source>
        <dbReference type="ARBA" id="ARBA00022960"/>
    </source>
</evidence>